<dbReference type="PROSITE" id="PS00373">
    <property type="entry name" value="GART"/>
    <property type="match status" value="1"/>
</dbReference>
<dbReference type="Pfam" id="PF00551">
    <property type="entry name" value="Formyl_trans_N"/>
    <property type="match status" value="1"/>
</dbReference>
<evidence type="ECO:0000256" key="1">
    <source>
        <dbReference type="ARBA" id="ARBA00002606"/>
    </source>
</evidence>
<sequence>MAGLRTIFMGTPDFACPTLLRLIERGEDVLAVVTQPDRPKGRGQKLVPPPVKALAQEHGIPVIQPLKVRAPEVVEQIRALRPDLIVVVAFGQILPQSLLDIPKHGCINIHASLLPRYRGAAPINWCLVNGETETGITTMQMDAGLDTGDMLVKRAIPIDPDEDAQALHDRLSCLGADTIDETLDRLAAGTLTREKQDDALSCYAPMLKKETGHIDWTKAAQEIKNLVRGLTPWPGAFTSLHGKTLKICRASVVSASGKPGRVIKADREGILVACGAESLLIQELQLEGRKRLPAFEFLAGYRIEPQTTLGAQRGMNDA</sequence>
<dbReference type="EC" id="2.1.2.9" evidence="3 8"/>
<dbReference type="HOGENOM" id="CLU_033347_1_1_7"/>
<proteinExistence type="inferred from homology"/>
<dbReference type="PANTHER" id="PTHR11138:SF5">
    <property type="entry name" value="METHIONYL-TRNA FORMYLTRANSFERASE, MITOCHONDRIAL"/>
    <property type="match status" value="1"/>
</dbReference>
<dbReference type="InterPro" id="IPR036477">
    <property type="entry name" value="Formyl_transf_N_sf"/>
</dbReference>
<dbReference type="GO" id="GO:0004479">
    <property type="term" value="F:methionyl-tRNA formyltransferase activity"/>
    <property type="evidence" value="ECO:0007669"/>
    <property type="project" value="UniProtKB-UniRule"/>
</dbReference>
<organism evidence="11 12">
    <name type="scientific">Geobacter pickeringii</name>
    <dbReference type="NCBI Taxonomy" id="345632"/>
    <lineage>
        <taxon>Bacteria</taxon>
        <taxon>Pseudomonadati</taxon>
        <taxon>Thermodesulfobacteriota</taxon>
        <taxon>Desulfuromonadia</taxon>
        <taxon>Geobacterales</taxon>
        <taxon>Geobacteraceae</taxon>
        <taxon>Geobacter</taxon>
    </lineage>
</organism>
<dbReference type="InterPro" id="IPR002376">
    <property type="entry name" value="Formyl_transf_N"/>
</dbReference>
<dbReference type="RefSeq" id="WP_039744641.1">
    <property type="nucleotide sequence ID" value="NZ_CP009788.1"/>
</dbReference>
<dbReference type="PANTHER" id="PTHR11138">
    <property type="entry name" value="METHIONYL-TRNA FORMYLTRANSFERASE"/>
    <property type="match status" value="1"/>
</dbReference>
<dbReference type="Gene3D" id="3.40.50.170">
    <property type="entry name" value="Formyl transferase, N-terminal domain"/>
    <property type="match status" value="1"/>
</dbReference>
<feature type="domain" description="Formyl transferase C-terminal" evidence="10">
    <location>
        <begin position="207"/>
        <end position="302"/>
    </location>
</feature>
<dbReference type="InterPro" id="IPR037022">
    <property type="entry name" value="Formyl_trans_C_sf"/>
</dbReference>
<keyword evidence="12" id="KW-1185">Reference proteome</keyword>
<evidence type="ECO:0000259" key="9">
    <source>
        <dbReference type="Pfam" id="PF00551"/>
    </source>
</evidence>
<dbReference type="OrthoDB" id="9802815at2"/>
<gene>
    <name evidence="8" type="primary">fmt</name>
    <name evidence="11" type="ORF">GPICK_15235</name>
</gene>
<dbReference type="NCBIfam" id="TIGR00460">
    <property type="entry name" value="fmt"/>
    <property type="match status" value="1"/>
</dbReference>
<dbReference type="AlphaFoldDB" id="A0A0B5BH75"/>
<keyword evidence="6 8" id="KW-0648">Protein biosynthesis</keyword>
<dbReference type="Proteomes" id="UP000057609">
    <property type="component" value="Chromosome"/>
</dbReference>
<dbReference type="HAMAP" id="MF_00182">
    <property type="entry name" value="Formyl_trans"/>
    <property type="match status" value="1"/>
</dbReference>
<evidence type="ECO:0000256" key="3">
    <source>
        <dbReference type="ARBA" id="ARBA00012261"/>
    </source>
</evidence>
<reference evidence="11 12" key="1">
    <citation type="journal article" date="2015" name="Genome Announc.">
        <title>Complete Genome of Geobacter pickeringii G13T, a Metal-Reducing Isolate from Sedimentary Kaolin Deposits.</title>
        <authorList>
            <person name="Badalamenti J.P."/>
            <person name="Bond D.R."/>
        </authorList>
    </citation>
    <scope>NUCLEOTIDE SEQUENCE [LARGE SCALE GENOMIC DNA]</scope>
    <source>
        <strain evidence="11 12">G13</strain>
    </source>
</reference>
<dbReference type="SUPFAM" id="SSF50486">
    <property type="entry name" value="FMT C-terminal domain-like"/>
    <property type="match status" value="1"/>
</dbReference>
<evidence type="ECO:0000256" key="8">
    <source>
        <dbReference type="HAMAP-Rule" id="MF_00182"/>
    </source>
</evidence>
<dbReference type="InterPro" id="IPR041711">
    <property type="entry name" value="Met-tRNA-FMT_N"/>
</dbReference>
<feature type="domain" description="Formyl transferase N-terminal" evidence="9">
    <location>
        <begin position="7"/>
        <end position="175"/>
    </location>
</feature>
<evidence type="ECO:0000256" key="2">
    <source>
        <dbReference type="ARBA" id="ARBA00010699"/>
    </source>
</evidence>
<evidence type="ECO:0000256" key="4">
    <source>
        <dbReference type="ARBA" id="ARBA00016014"/>
    </source>
</evidence>
<dbReference type="EMBL" id="CP009788">
    <property type="protein sequence ID" value="AJE04534.1"/>
    <property type="molecule type" value="Genomic_DNA"/>
</dbReference>
<evidence type="ECO:0000313" key="12">
    <source>
        <dbReference type="Proteomes" id="UP000057609"/>
    </source>
</evidence>
<dbReference type="FunFam" id="3.40.50.12230:FF:000001">
    <property type="entry name" value="Methionyl-tRNA formyltransferase"/>
    <property type="match status" value="1"/>
</dbReference>
<dbReference type="STRING" id="345632.GPICK_15235"/>
<dbReference type="InterPro" id="IPR001555">
    <property type="entry name" value="GART_AS"/>
</dbReference>
<name>A0A0B5BH75_9BACT</name>
<comment type="function">
    <text evidence="1 8">Attaches a formyl group to the free amino group of methionyl-tRNA(fMet). The formyl group appears to play a dual role in the initiator identity of N-formylmethionyl-tRNA by promoting its recognition by IF2 and preventing the misappropriation of this tRNA by the elongation apparatus.</text>
</comment>
<evidence type="ECO:0000259" key="10">
    <source>
        <dbReference type="Pfam" id="PF02911"/>
    </source>
</evidence>
<dbReference type="KEGG" id="gpi:GPICK_15235"/>
<dbReference type="SUPFAM" id="SSF53328">
    <property type="entry name" value="Formyltransferase"/>
    <property type="match status" value="1"/>
</dbReference>
<dbReference type="InterPro" id="IPR005793">
    <property type="entry name" value="Formyl_trans_C"/>
</dbReference>
<evidence type="ECO:0000256" key="6">
    <source>
        <dbReference type="ARBA" id="ARBA00022917"/>
    </source>
</evidence>
<keyword evidence="5 8" id="KW-0808">Transferase</keyword>
<dbReference type="Pfam" id="PF02911">
    <property type="entry name" value="Formyl_trans_C"/>
    <property type="match status" value="1"/>
</dbReference>
<comment type="similarity">
    <text evidence="2 8">Belongs to the Fmt family.</text>
</comment>
<comment type="catalytic activity">
    <reaction evidence="7 8">
        <text>L-methionyl-tRNA(fMet) + (6R)-10-formyltetrahydrofolate = N-formyl-L-methionyl-tRNA(fMet) + (6S)-5,6,7,8-tetrahydrofolate + H(+)</text>
        <dbReference type="Rhea" id="RHEA:24380"/>
        <dbReference type="Rhea" id="RHEA-COMP:9952"/>
        <dbReference type="Rhea" id="RHEA-COMP:9953"/>
        <dbReference type="ChEBI" id="CHEBI:15378"/>
        <dbReference type="ChEBI" id="CHEBI:57453"/>
        <dbReference type="ChEBI" id="CHEBI:78530"/>
        <dbReference type="ChEBI" id="CHEBI:78844"/>
        <dbReference type="ChEBI" id="CHEBI:195366"/>
        <dbReference type="EC" id="2.1.2.9"/>
    </reaction>
</comment>
<dbReference type="InterPro" id="IPR044135">
    <property type="entry name" value="Met-tRNA-FMT_C"/>
</dbReference>
<feature type="binding site" evidence="8">
    <location>
        <begin position="112"/>
        <end position="115"/>
    </location>
    <ligand>
        <name>(6S)-5,6,7,8-tetrahydrofolate</name>
        <dbReference type="ChEBI" id="CHEBI:57453"/>
    </ligand>
</feature>
<dbReference type="CDD" id="cd08704">
    <property type="entry name" value="Met_tRNA_FMT_C"/>
    <property type="match status" value="1"/>
</dbReference>
<dbReference type="GO" id="GO:0005829">
    <property type="term" value="C:cytosol"/>
    <property type="evidence" value="ECO:0007669"/>
    <property type="project" value="TreeGrafter"/>
</dbReference>
<evidence type="ECO:0000256" key="5">
    <source>
        <dbReference type="ARBA" id="ARBA00022679"/>
    </source>
</evidence>
<dbReference type="Gene3D" id="3.10.25.10">
    <property type="entry name" value="Formyl transferase, C-terminal domain"/>
    <property type="match status" value="1"/>
</dbReference>
<protein>
    <recommendedName>
        <fullName evidence="4 8">Methionyl-tRNA formyltransferase</fullName>
        <ecNumber evidence="3 8">2.1.2.9</ecNumber>
    </recommendedName>
</protein>
<dbReference type="InterPro" id="IPR005794">
    <property type="entry name" value="Fmt"/>
</dbReference>
<dbReference type="InterPro" id="IPR011034">
    <property type="entry name" value="Formyl_transferase-like_C_sf"/>
</dbReference>
<evidence type="ECO:0000313" key="11">
    <source>
        <dbReference type="EMBL" id="AJE04534.1"/>
    </source>
</evidence>
<evidence type="ECO:0000256" key="7">
    <source>
        <dbReference type="ARBA" id="ARBA00048558"/>
    </source>
</evidence>
<dbReference type="CDD" id="cd08646">
    <property type="entry name" value="FMT_core_Met-tRNA-FMT_N"/>
    <property type="match status" value="1"/>
</dbReference>
<accession>A0A0B5BH75</accession>